<evidence type="ECO:0000313" key="1">
    <source>
        <dbReference type="EMBL" id="KKR97594.1"/>
    </source>
</evidence>
<dbReference type="AlphaFoldDB" id="A0A0G0V9H3"/>
<comment type="caution">
    <text evidence="1">The sequence shown here is derived from an EMBL/GenBank/DDBJ whole genome shotgun (WGS) entry which is preliminary data.</text>
</comment>
<evidence type="ECO:0000313" key="2">
    <source>
        <dbReference type="Proteomes" id="UP000034108"/>
    </source>
</evidence>
<dbReference type="EMBL" id="LCAV01000027">
    <property type="protein sequence ID" value="KKR97594.1"/>
    <property type="molecule type" value="Genomic_DNA"/>
</dbReference>
<organism evidence="1 2">
    <name type="scientific">Candidatus Magasanikbacteria bacterium GW2011_GWC2_41_17</name>
    <dbReference type="NCBI Taxonomy" id="1619048"/>
    <lineage>
        <taxon>Bacteria</taxon>
        <taxon>Candidatus Magasanikiibacteriota</taxon>
    </lineage>
</organism>
<protein>
    <submittedName>
        <fullName evidence="1">Uncharacterized protein</fullName>
    </submittedName>
</protein>
<gene>
    <name evidence="1" type="ORF">UU49_C0027G0007</name>
</gene>
<proteinExistence type="predicted"/>
<reference evidence="1 2" key="1">
    <citation type="journal article" date="2015" name="Nature">
        <title>rRNA introns, odd ribosomes, and small enigmatic genomes across a large radiation of phyla.</title>
        <authorList>
            <person name="Brown C.T."/>
            <person name="Hug L.A."/>
            <person name="Thomas B.C."/>
            <person name="Sharon I."/>
            <person name="Castelle C.J."/>
            <person name="Singh A."/>
            <person name="Wilkins M.J."/>
            <person name="Williams K.H."/>
            <person name="Banfield J.F."/>
        </authorList>
    </citation>
    <scope>NUCLEOTIDE SEQUENCE [LARGE SCALE GENOMIC DNA]</scope>
</reference>
<accession>A0A0G0V9H3</accession>
<sequence>MPPILNMDTGRKDDGKFRELMDRLRKESEGKKTAQKSAERVEPNSLVGYDLGLGVLDILGGNVAEESVRTIFVNESESNFDKLIADCKKSIWKQNSEKGAEIARRLIAAGKVKESVDGSGEGGVKVGWMNVAGATKLKREDFADERNLD</sequence>
<dbReference type="Proteomes" id="UP000034108">
    <property type="component" value="Unassembled WGS sequence"/>
</dbReference>
<name>A0A0G0V9H3_9BACT</name>